<protein>
    <recommendedName>
        <fullName evidence="3">HTH marR-type domain-containing protein</fullName>
    </recommendedName>
</protein>
<dbReference type="Gene3D" id="1.10.10.10">
    <property type="entry name" value="Winged helix-like DNA-binding domain superfamily/Winged helix DNA-binding domain"/>
    <property type="match status" value="1"/>
</dbReference>
<gene>
    <name evidence="1" type="ordered locus">Arcpr_0304</name>
</gene>
<dbReference type="SUPFAM" id="SSF46785">
    <property type="entry name" value="Winged helix' DNA-binding domain"/>
    <property type="match status" value="1"/>
</dbReference>
<dbReference type="InterPro" id="IPR036388">
    <property type="entry name" value="WH-like_DNA-bd_sf"/>
</dbReference>
<dbReference type="Pfam" id="PF13412">
    <property type="entry name" value="HTH_24"/>
    <property type="match status" value="1"/>
</dbReference>
<dbReference type="RefSeq" id="WP_012939710.1">
    <property type="nucleotide sequence ID" value="NC_013741.1"/>
</dbReference>
<evidence type="ECO:0000313" key="1">
    <source>
        <dbReference type="EMBL" id="ADB57374.1"/>
    </source>
</evidence>
<evidence type="ECO:0008006" key="3">
    <source>
        <dbReference type="Google" id="ProtNLM"/>
    </source>
</evidence>
<dbReference type="InterPro" id="IPR036390">
    <property type="entry name" value="WH_DNA-bd_sf"/>
</dbReference>
<organism evidence="1 2">
    <name type="scientific">Archaeoglobus profundus (strain DSM 5631 / JCM 9629 / NBRC 100127 / Av18)</name>
    <dbReference type="NCBI Taxonomy" id="572546"/>
    <lineage>
        <taxon>Archaea</taxon>
        <taxon>Methanobacteriati</taxon>
        <taxon>Methanobacteriota</taxon>
        <taxon>Archaeoglobi</taxon>
        <taxon>Archaeoglobales</taxon>
        <taxon>Archaeoglobaceae</taxon>
        <taxon>Archaeoglobus</taxon>
    </lineage>
</organism>
<dbReference type="KEGG" id="apo:Arcpr_0304"/>
<dbReference type="HOGENOM" id="CLU_2565521_0_0_2"/>
<keyword evidence="2" id="KW-1185">Reference proteome</keyword>
<dbReference type="GeneID" id="8738957"/>
<sequence>MLKLKGIYAEDYLYEFVNKHRGLSIYEIAKRLNWSTGKVHAIVKKLENMGLVKTEITVENNRIKKKVYPVDWKDLLPKDVK</sequence>
<dbReference type="Proteomes" id="UP000001901">
    <property type="component" value="Chromosome"/>
</dbReference>
<evidence type="ECO:0000313" key="2">
    <source>
        <dbReference type="Proteomes" id="UP000001901"/>
    </source>
</evidence>
<reference evidence="1 2" key="1">
    <citation type="journal article" date="2010" name="Stand. Genomic Sci.">
        <title>Complete genome sequence of Archaeoglobus profundus type strain (AV18).</title>
        <authorList>
            <person name="von Jan M."/>
            <person name="Lapidus A."/>
            <person name="Del Rio T.G."/>
            <person name="Copeland A."/>
            <person name="Tice H."/>
            <person name="Cheng J.F."/>
            <person name="Lucas S."/>
            <person name="Chen F."/>
            <person name="Nolan M."/>
            <person name="Goodwin L."/>
            <person name="Han C."/>
            <person name="Pitluck S."/>
            <person name="Liolios K."/>
            <person name="Ivanova N."/>
            <person name="Mavromatis K."/>
            <person name="Ovchinnikova G."/>
            <person name="Chertkov O."/>
            <person name="Pati A."/>
            <person name="Chen A."/>
            <person name="Palaniappan K."/>
            <person name="Land M."/>
            <person name="Hauser L."/>
            <person name="Chang Y.J."/>
            <person name="Jeffries C.D."/>
            <person name="Saunders E."/>
            <person name="Brettin T."/>
            <person name="Detter J.C."/>
            <person name="Chain P."/>
            <person name="Eichinger K."/>
            <person name="Huber H."/>
            <person name="Spring S."/>
            <person name="Rohde M."/>
            <person name="Goker M."/>
            <person name="Wirth R."/>
            <person name="Woyke T."/>
            <person name="Bristow J."/>
            <person name="Eisen J.A."/>
            <person name="Markowitz V."/>
            <person name="Hugenholtz P."/>
            <person name="Kyrpides N.C."/>
            <person name="Klenk H.P."/>
        </authorList>
    </citation>
    <scope>NUCLEOTIDE SEQUENCE [LARGE SCALE GENOMIC DNA]</scope>
    <source>
        <strain evidence="2">DSM 5631 / JCM 9629 / NBRC 100127 / Av18</strain>
    </source>
</reference>
<dbReference type="EMBL" id="CP001857">
    <property type="protein sequence ID" value="ADB57374.1"/>
    <property type="molecule type" value="Genomic_DNA"/>
</dbReference>
<dbReference type="OrthoDB" id="375807at2157"/>
<dbReference type="PaxDb" id="572546-Arcpr_0304"/>
<dbReference type="AlphaFoldDB" id="D2RGE9"/>
<dbReference type="eggNOG" id="arCOG02099">
    <property type="taxonomic scope" value="Archaea"/>
</dbReference>
<proteinExistence type="predicted"/>
<accession>D2RGE9</accession>
<name>D2RGE9_ARCPA</name>